<proteinExistence type="predicted"/>
<evidence type="ECO:0000313" key="2">
    <source>
        <dbReference type="Proteomes" id="UP000195412"/>
    </source>
</evidence>
<dbReference type="KEGG" id="lzy:LZ3411_2307"/>
<name>A0A1Y6JZL5_9LACO</name>
<dbReference type="Proteomes" id="UP000195412">
    <property type="component" value="Chromosome I"/>
</dbReference>
<sequence length="41" mass="4870">MKAMKKRVDVSEFTRGMPQIFKFILKHCCMRLQLNQLQALS</sequence>
<evidence type="ECO:0000313" key="1">
    <source>
        <dbReference type="EMBL" id="SMS15357.1"/>
    </source>
</evidence>
<gene>
    <name evidence="1" type="ORF">LZ3411_2307</name>
</gene>
<dbReference type="AlphaFoldDB" id="A0A1Y6JZL5"/>
<dbReference type="EMBL" id="LT854705">
    <property type="protein sequence ID" value="SMS15357.1"/>
    <property type="molecule type" value="Genomic_DNA"/>
</dbReference>
<reference evidence="2" key="1">
    <citation type="submission" date="2017-05" db="EMBL/GenBank/DDBJ databases">
        <authorList>
            <person name="Papadimitriou K."/>
        </authorList>
    </citation>
    <scope>NUCLEOTIDE SEQUENCE [LARGE SCALE GENOMIC DNA]</scope>
    <source>
        <strain evidence="2">ACA-DC 3411</strain>
    </source>
</reference>
<protein>
    <submittedName>
        <fullName evidence="1">Uncharacterized protein</fullName>
    </submittedName>
</protein>
<accession>A0A1Y6JZL5</accession>
<organism evidence="1 2">
    <name type="scientific">Levilactobacillus zymae</name>
    <dbReference type="NCBI Taxonomy" id="267363"/>
    <lineage>
        <taxon>Bacteria</taxon>
        <taxon>Bacillati</taxon>
        <taxon>Bacillota</taxon>
        <taxon>Bacilli</taxon>
        <taxon>Lactobacillales</taxon>
        <taxon>Lactobacillaceae</taxon>
        <taxon>Levilactobacillus</taxon>
    </lineage>
</organism>